<dbReference type="PROSITE" id="PS00430">
    <property type="entry name" value="TONB_DEPENDENT_REC_1"/>
    <property type="match status" value="1"/>
</dbReference>
<evidence type="ECO:0000259" key="15">
    <source>
        <dbReference type="Pfam" id="PF07715"/>
    </source>
</evidence>
<feature type="domain" description="TonB-dependent receptor plug" evidence="15">
    <location>
        <begin position="45"/>
        <end position="150"/>
    </location>
</feature>
<evidence type="ECO:0000256" key="10">
    <source>
        <dbReference type="PROSITE-ProRule" id="PRU01360"/>
    </source>
</evidence>
<evidence type="ECO:0000256" key="5">
    <source>
        <dbReference type="ARBA" id="ARBA00022729"/>
    </source>
</evidence>
<dbReference type="InterPro" id="IPR012910">
    <property type="entry name" value="Plug_dom"/>
</dbReference>
<evidence type="ECO:0008006" key="18">
    <source>
        <dbReference type="Google" id="ProtNLM"/>
    </source>
</evidence>
<evidence type="ECO:0000256" key="11">
    <source>
        <dbReference type="PROSITE-ProRule" id="PRU10143"/>
    </source>
</evidence>
<keyword evidence="6" id="KW-0406">Ion transport</keyword>
<feature type="short sequence motif" description="TonB box" evidence="11">
    <location>
        <begin position="32"/>
        <end position="38"/>
    </location>
</feature>
<reference evidence="16 17" key="1">
    <citation type="submission" date="2013-09" db="EMBL/GenBank/DDBJ databases">
        <title>Genome sequencing of Arenimonas malthae.</title>
        <authorList>
            <person name="Chen F."/>
            <person name="Wang G."/>
        </authorList>
    </citation>
    <scope>NUCLEOTIDE SEQUENCE [LARGE SCALE GENOMIC DNA]</scope>
    <source>
        <strain evidence="16 17">CC-JY-1</strain>
    </source>
</reference>
<dbReference type="InterPro" id="IPR037066">
    <property type="entry name" value="Plug_dom_sf"/>
</dbReference>
<evidence type="ECO:0000256" key="8">
    <source>
        <dbReference type="ARBA" id="ARBA00023136"/>
    </source>
</evidence>
<keyword evidence="3 10" id="KW-1134">Transmembrane beta strand</keyword>
<feature type="signal peptide" evidence="13">
    <location>
        <begin position="1"/>
        <end position="24"/>
    </location>
</feature>
<keyword evidence="5 13" id="KW-0732">Signal</keyword>
<keyword evidence="8 10" id="KW-0472">Membrane</keyword>
<dbReference type="InterPro" id="IPR036942">
    <property type="entry name" value="Beta-barrel_TonB_sf"/>
</dbReference>
<gene>
    <name evidence="16" type="ORF">N790_13410</name>
</gene>
<evidence type="ECO:0000259" key="14">
    <source>
        <dbReference type="Pfam" id="PF00593"/>
    </source>
</evidence>
<dbReference type="CDD" id="cd01347">
    <property type="entry name" value="ligand_gated_channel"/>
    <property type="match status" value="1"/>
</dbReference>
<evidence type="ECO:0000313" key="16">
    <source>
        <dbReference type="EMBL" id="KFN51957.1"/>
    </source>
</evidence>
<keyword evidence="7 11" id="KW-0798">TonB box</keyword>
<evidence type="ECO:0000256" key="13">
    <source>
        <dbReference type="SAM" id="SignalP"/>
    </source>
</evidence>
<dbReference type="PANTHER" id="PTHR30069:SF53">
    <property type="entry name" value="COLICIN I RECEPTOR-RELATED"/>
    <property type="match status" value="1"/>
</dbReference>
<evidence type="ECO:0000256" key="9">
    <source>
        <dbReference type="ARBA" id="ARBA00023237"/>
    </source>
</evidence>
<dbReference type="Gene3D" id="2.40.170.20">
    <property type="entry name" value="TonB-dependent receptor, beta-barrel domain"/>
    <property type="match status" value="1"/>
</dbReference>
<protein>
    <recommendedName>
        <fullName evidence="18">TonB-dependent receptor</fullName>
    </recommendedName>
</protein>
<keyword evidence="9 10" id="KW-0998">Cell outer membrane</keyword>
<dbReference type="STRING" id="1384054.N790_13410"/>
<dbReference type="Proteomes" id="UP000029392">
    <property type="component" value="Unassembled WGS sequence"/>
</dbReference>
<accession>A0A091BKE2</accession>
<feature type="domain" description="TonB-dependent receptor-like beta-barrel" evidence="14">
    <location>
        <begin position="210"/>
        <end position="577"/>
    </location>
</feature>
<evidence type="ECO:0000256" key="2">
    <source>
        <dbReference type="ARBA" id="ARBA00022448"/>
    </source>
</evidence>
<evidence type="ECO:0000256" key="3">
    <source>
        <dbReference type="ARBA" id="ARBA00022452"/>
    </source>
</evidence>
<keyword evidence="2 10" id="KW-0813">Transport</keyword>
<dbReference type="InterPro" id="IPR000531">
    <property type="entry name" value="Beta-barrel_TonB"/>
</dbReference>
<dbReference type="eggNOG" id="COG4206">
    <property type="taxonomic scope" value="Bacteria"/>
</dbReference>
<dbReference type="PROSITE" id="PS52016">
    <property type="entry name" value="TONB_DEPENDENT_REC_3"/>
    <property type="match status" value="1"/>
</dbReference>
<dbReference type="PATRIC" id="fig|1384054.3.peg.392"/>
<dbReference type="GO" id="GO:0015889">
    <property type="term" value="P:cobalamin transport"/>
    <property type="evidence" value="ECO:0007669"/>
    <property type="project" value="TreeGrafter"/>
</dbReference>
<dbReference type="PANTHER" id="PTHR30069">
    <property type="entry name" value="TONB-DEPENDENT OUTER MEMBRANE RECEPTOR"/>
    <property type="match status" value="1"/>
</dbReference>
<comment type="subcellular location">
    <subcellularLocation>
        <location evidence="1 10">Cell outer membrane</location>
        <topology evidence="1 10">Multi-pass membrane protein</topology>
    </subcellularLocation>
</comment>
<organism evidence="16 17">
    <name type="scientific">Arenimonas malthae CC-JY-1</name>
    <dbReference type="NCBI Taxonomy" id="1384054"/>
    <lineage>
        <taxon>Bacteria</taxon>
        <taxon>Pseudomonadati</taxon>
        <taxon>Pseudomonadota</taxon>
        <taxon>Gammaproteobacteria</taxon>
        <taxon>Lysobacterales</taxon>
        <taxon>Lysobacteraceae</taxon>
        <taxon>Arenimonas</taxon>
    </lineage>
</organism>
<keyword evidence="4 10" id="KW-0812">Transmembrane</keyword>
<dbReference type="EMBL" id="AVCH01000020">
    <property type="protein sequence ID" value="KFN51957.1"/>
    <property type="molecule type" value="Genomic_DNA"/>
</dbReference>
<dbReference type="SUPFAM" id="SSF56935">
    <property type="entry name" value="Porins"/>
    <property type="match status" value="1"/>
</dbReference>
<comment type="caution">
    <text evidence="16">The sequence shown here is derived from an EMBL/GenBank/DDBJ whole genome shotgun (WGS) entry which is preliminary data.</text>
</comment>
<feature type="chain" id="PRO_5001869961" description="TonB-dependent receptor" evidence="13">
    <location>
        <begin position="25"/>
        <end position="605"/>
    </location>
</feature>
<dbReference type="Pfam" id="PF00593">
    <property type="entry name" value="TonB_dep_Rec_b-barrel"/>
    <property type="match status" value="1"/>
</dbReference>
<evidence type="ECO:0000256" key="6">
    <source>
        <dbReference type="ARBA" id="ARBA00023065"/>
    </source>
</evidence>
<dbReference type="Gene3D" id="2.170.130.10">
    <property type="entry name" value="TonB-dependent receptor, plug domain"/>
    <property type="match status" value="1"/>
</dbReference>
<evidence type="ECO:0000256" key="12">
    <source>
        <dbReference type="RuleBase" id="RU003357"/>
    </source>
</evidence>
<dbReference type="GO" id="GO:0009279">
    <property type="term" value="C:cell outer membrane"/>
    <property type="evidence" value="ECO:0007669"/>
    <property type="project" value="UniProtKB-SubCell"/>
</dbReference>
<evidence type="ECO:0000256" key="1">
    <source>
        <dbReference type="ARBA" id="ARBA00004571"/>
    </source>
</evidence>
<dbReference type="AlphaFoldDB" id="A0A091BKE2"/>
<proteinExistence type="inferred from homology"/>
<evidence type="ECO:0000313" key="17">
    <source>
        <dbReference type="Proteomes" id="UP000029392"/>
    </source>
</evidence>
<dbReference type="InterPro" id="IPR010916">
    <property type="entry name" value="TonB_box_CS"/>
</dbReference>
<sequence>MNPILRTTALCAAIHLSLSTAALAQDAATLDTLQVTASRVEKPVAEALASITVLTRADIEASQAPDLIDLLGRQAGIDIARTGGPGGASTVFLRGGNANHALVLVDGIRVGSTGQGVFDFAHLPLEQIERIEIVRGPRAALWGSDAIAGVIHVFTRDPAAPSARLHAGSYGRVGASAGTGLGDADRGFGVTAGYQRLRGFSATNPLSTFSYDPDDDGYRNRNLGLRGRTTLGGQRLAFSAVATDADVEFDRGTTRARNSSAGATLGGALGERWTHQLTLGHAREDLDTTSSYSNAFRSRRTSLDWVNSLRVGAGGTLNLGVNWQEEEGISSNVFDGQTFDRTRRSHAAFAGYGLRRGAHLFDLSLRHDDSNQFGAARTAGAAWGWDATERTRLRLSWGEGFRAPNFNELYYPDTGYGYAGNPDLKPERSETWEAGLEFTPADGHRLGLSAFRSRVQDLVAFAAPGTNNAININRARLEGVELEYRYHGSAWTFGGNVAWLDTEDAATGLPLLRRARDKAHADVGYRFANGLELGLDGDYASARRDFGGNPGAYAIAHLRLAWPLSPSWRLEARVENLGDRDYALVQGFNTPGRSGVVSVVWNGKH</sequence>
<dbReference type="InterPro" id="IPR039426">
    <property type="entry name" value="TonB-dep_rcpt-like"/>
</dbReference>
<keyword evidence="17" id="KW-1185">Reference proteome</keyword>
<comment type="similarity">
    <text evidence="10 12">Belongs to the TonB-dependent receptor family.</text>
</comment>
<dbReference type="GO" id="GO:0006811">
    <property type="term" value="P:monoatomic ion transport"/>
    <property type="evidence" value="ECO:0007669"/>
    <property type="project" value="UniProtKB-KW"/>
</dbReference>
<dbReference type="RefSeq" id="WP_043800150.1">
    <property type="nucleotide sequence ID" value="NZ_AVCH01000020.1"/>
</dbReference>
<name>A0A091BKE2_9GAMM</name>
<dbReference type="Pfam" id="PF07715">
    <property type="entry name" value="Plug"/>
    <property type="match status" value="1"/>
</dbReference>
<evidence type="ECO:0000256" key="7">
    <source>
        <dbReference type="ARBA" id="ARBA00023077"/>
    </source>
</evidence>
<evidence type="ECO:0000256" key="4">
    <source>
        <dbReference type="ARBA" id="ARBA00022692"/>
    </source>
</evidence>